<keyword evidence="9" id="KW-1185">Reference proteome</keyword>
<evidence type="ECO:0000256" key="1">
    <source>
        <dbReference type="ARBA" id="ARBA00000971"/>
    </source>
</evidence>
<reference evidence="8 9" key="1">
    <citation type="submission" date="2020-02" db="EMBL/GenBank/DDBJ databases">
        <authorList>
            <person name="Ma Q."/>
            <person name="Huang Y."/>
            <person name="Song X."/>
            <person name="Pei D."/>
        </authorList>
    </citation>
    <scope>NUCLEOTIDE SEQUENCE [LARGE SCALE GENOMIC DNA]</scope>
    <source>
        <strain evidence="8">Sxm20200214</strain>
        <tissue evidence="8">Leaf</tissue>
    </source>
</reference>
<evidence type="ECO:0000256" key="4">
    <source>
        <dbReference type="PIRNR" id="PIRNR001473"/>
    </source>
</evidence>
<dbReference type="FunFam" id="3.10.50.40:FF:000006">
    <property type="entry name" value="Peptidyl-prolyl cis-trans isomerase"/>
    <property type="match status" value="1"/>
</dbReference>
<dbReference type="OrthoDB" id="1902587at2759"/>
<feature type="compositionally biased region" description="Basic and acidic residues" evidence="6">
    <location>
        <begin position="330"/>
        <end position="339"/>
    </location>
</feature>
<feature type="domain" description="PPIase FKBP-type" evidence="7">
    <location>
        <begin position="368"/>
        <end position="453"/>
    </location>
</feature>
<feature type="compositionally biased region" description="Basic residues" evidence="6">
    <location>
        <begin position="255"/>
        <end position="264"/>
    </location>
</feature>
<feature type="region of interest" description="Disordered" evidence="6">
    <location>
        <begin position="99"/>
        <end position="345"/>
    </location>
</feature>
<feature type="compositionally biased region" description="Acidic residues" evidence="6">
    <location>
        <begin position="99"/>
        <end position="138"/>
    </location>
</feature>
<name>A0A8X7Q3Q0_BRACI</name>
<proteinExistence type="inferred from homology"/>
<dbReference type="SUPFAM" id="SSF54534">
    <property type="entry name" value="FKBP-like"/>
    <property type="match status" value="1"/>
</dbReference>
<dbReference type="Pfam" id="PF17800">
    <property type="entry name" value="NPL"/>
    <property type="match status" value="1"/>
</dbReference>
<feature type="compositionally biased region" description="Basic and acidic residues" evidence="6">
    <location>
        <begin position="216"/>
        <end position="232"/>
    </location>
</feature>
<dbReference type="Gene3D" id="2.60.120.340">
    <property type="entry name" value="Nucleoplasmin core domain"/>
    <property type="match status" value="1"/>
</dbReference>
<evidence type="ECO:0000256" key="5">
    <source>
        <dbReference type="PROSITE-ProRule" id="PRU00277"/>
    </source>
</evidence>
<dbReference type="Proteomes" id="UP000886595">
    <property type="component" value="Unassembled WGS sequence"/>
</dbReference>
<dbReference type="Gene3D" id="3.10.50.40">
    <property type="match status" value="1"/>
</dbReference>
<protein>
    <recommendedName>
        <fullName evidence="4">FK506-binding protein</fullName>
        <ecNumber evidence="4">5.2.1.8</ecNumber>
    </recommendedName>
</protein>
<keyword evidence="3 4" id="KW-0413">Isomerase</keyword>
<evidence type="ECO:0000256" key="6">
    <source>
        <dbReference type="SAM" id="MobiDB-lite"/>
    </source>
</evidence>
<feature type="compositionally biased region" description="Basic and acidic residues" evidence="6">
    <location>
        <begin position="184"/>
        <end position="203"/>
    </location>
</feature>
<dbReference type="InterPro" id="IPR041232">
    <property type="entry name" value="NPL"/>
</dbReference>
<dbReference type="PIRSF" id="PIRSF001473">
    <property type="entry name" value="FK506-bp_FPR3"/>
    <property type="match status" value="1"/>
</dbReference>
<dbReference type="InterPro" id="IPR023566">
    <property type="entry name" value="PPIase_Fpr3/Fpr4-like"/>
</dbReference>
<dbReference type="EC" id="5.2.1.8" evidence="4"/>
<evidence type="ECO:0000259" key="7">
    <source>
        <dbReference type="PROSITE" id="PS50059"/>
    </source>
</evidence>
<evidence type="ECO:0000313" key="9">
    <source>
        <dbReference type="Proteomes" id="UP000886595"/>
    </source>
</evidence>
<comment type="similarity">
    <text evidence="4">Belongs to the FKBP-type PPIase family.</text>
</comment>
<gene>
    <name evidence="8" type="ORF">Bca52824_070288</name>
</gene>
<dbReference type="GO" id="GO:0005730">
    <property type="term" value="C:nucleolus"/>
    <property type="evidence" value="ECO:0007669"/>
    <property type="project" value="TreeGrafter"/>
</dbReference>
<evidence type="ECO:0000256" key="3">
    <source>
        <dbReference type="ARBA" id="ARBA00023235"/>
    </source>
</evidence>
<comment type="caution">
    <text evidence="8">The sequence shown here is derived from an EMBL/GenBank/DDBJ whole genome shotgun (WGS) entry which is preliminary data.</text>
</comment>
<comment type="catalytic activity">
    <reaction evidence="1 4 5">
        <text>[protein]-peptidylproline (omega=180) = [protein]-peptidylproline (omega=0)</text>
        <dbReference type="Rhea" id="RHEA:16237"/>
        <dbReference type="Rhea" id="RHEA-COMP:10747"/>
        <dbReference type="Rhea" id="RHEA-COMP:10748"/>
        <dbReference type="ChEBI" id="CHEBI:83833"/>
        <dbReference type="ChEBI" id="CHEBI:83834"/>
        <dbReference type="EC" id="5.2.1.8"/>
    </reaction>
</comment>
<evidence type="ECO:0000256" key="2">
    <source>
        <dbReference type="ARBA" id="ARBA00023110"/>
    </source>
</evidence>
<evidence type="ECO:0000313" key="8">
    <source>
        <dbReference type="EMBL" id="KAG2263209.1"/>
    </source>
</evidence>
<accession>A0A8X7Q3Q0</accession>
<dbReference type="PROSITE" id="PS50059">
    <property type="entry name" value="FKBP_PPIASE"/>
    <property type="match status" value="1"/>
</dbReference>
<dbReference type="EMBL" id="JAAMPC010000014">
    <property type="protein sequence ID" value="KAG2263209.1"/>
    <property type="molecule type" value="Genomic_DNA"/>
</dbReference>
<keyword evidence="2 4" id="KW-0697">Rotamase</keyword>
<dbReference type="GO" id="GO:0003755">
    <property type="term" value="F:peptidyl-prolyl cis-trans isomerase activity"/>
    <property type="evidence" value="ECO:0007669"/>
    <property type="project" value="UniProtKB-KW"/>
</dbReference>
<dbReference type="PANTHER" id="PTHR43811">
    <property type="entry name" value="FKBP-TYPE PEPTIDYL-PROLYL CIS-TRANS ISOMERASE FKPA"/>
    <property type="match status" value="1"/>
</dbReference>
<dbReference type="InterPro" id="IPR046357">
    <property type="entry name" value="PPIase_dom_sf"/>
</dbReference>
<dbReference type="AlphaFoldDB" id="A0A8X7Q3Q0"/>
<feature type="compositionally biased region" description="Basic and acidic residues" evidence="6">
    <location>
        <begin position="265"/>
        <end position="278"/>
    </location>
</feature>
<feature type="compositionally biased region" description="Polar residues" evidence="6">
    <location>
        <begin position="292"/>
        <end position="318"/>
    </location>
</feature>
<dbReference type="InterPro" id="IPR001179">
    <property type="entry name" value="PPIase_FKBP_dom"/>
</dbReference>
<dbReference type="Pfam" id="PF00254">
    <property type="entry name" value="FKBP_C"/>
    <property type="match status" value="1"/>
</dbReference>
<organism evidence="8 9">
    <name type="scientific">Brassica carinata</name>
    <name type="common">Ethiopian mustard</name>
    <name type="synonym">Abyssinian cabbage</name>
    <dbReference type="NCBI Taxonomy" id="52824"/>
    <lineage>
        <taxon>Eukaryota</taxon>
        <taxon>Viridiplantae</taxon>
        <taxon>Streptophyta</taxon>
        <taxon>Embryophyta</taxon>
        <taxon>Tracheophyta</taxon>
        <taxon>Spermatophyta</taxon>
        <taxon>Magnoliopsida</taxon>
        <taxon>eudicotyledons</taxon>
        <taxon>Gunneridae</taxon>
        <taxon>Pentapetalae</taxon>
        <taxon>rosids</taxon>
        <taxon>malvids</taxon>
        <taxon>Brassicales</taxon>
        <taxon>Brassicaceae</taxon>
        <taxon>Brassiceae</taxon>
        <taxon>Brassica</taxon>
    </lineage>
</organism>
<sequence length="453" mass="50106">MGFWGLEVKPGKPQTYDPKNEERKLHLTQATLGAGLGKEKSVIQCSIGGNSPVYLCSLLPNKSECCPLNLKFDDNDETVEFSVSGDRSIHLSGFLEAYDEEECEQDDEEDDSDGIDIGDTESGESEYDSEDDEDEFEDFLDHNLDMYRQSSVPNSGVVIEEIEDEDKPAKDDKTKRSKKKKSQASKDENANKQIIVKESDHAPVLESEDEDGLPLPKEKTAEPEKKSAAKMELDDEEGSSKKRKAKAPEQESVNKNKKKKNQKQKKNEENASNEKADEQVETGNVMRKEETIQSSSNPEAQNGAVSNAMSESSKTPVQSAEKKNKKKKKSNEEAKEDNKAISSRTYPNGLVVEEIKMGKPNGKKATPGKQVVVSYRGKLQKNGEVFDSNTGFRFRLGVGQVIKGWDVGVNGMRVGDKRKLTIPPSMGYGARGAGGDIPPNAWLTFDVELLDVK</sequence>
<dbReference type="PANTHER" id="PTHR43811:SF58">
    <property type="entry name" value="FK506-BINDING PROTEIN"/>
    <property type="match status" value="1"/>
</dbReference>